<reference evidence="2" key="1">
    <citation type="submission" date="2014-09" db="EMBL/GenBank/DDBJ databases">
        <authorList>
            <person name="Magalhaes I.L.F."/>
            <person name="Oliveira U."/>
            <person name="Santos F.R."/>
            <person name="Vidigal T.H.D.A."/>
            <person name="Brescovit A.D."/>
            <person name="Santos A.J."/>
        </authorList>
    </citation>
    <scope>NUCLEOTIDE SEQUENCE</scope>
</reference>
<proteinExistence type="predicted"/>
<accession>A0A0K8SK72</accession>
<dbReference type="PANTHER" id="PTHR21301">
    <property type="entry name" value="REVERSE TRANSCRIPTASE"/>
    <property type="match status" value="1"/>
</dbReference>
<evidence type="ECO:0000259" key="1">
    <source>
        <dbReference type="Pfam" id="PF26215"/>
    </source>
</evidence>
<dbReference type="Pfam" id="PF26215">
    <property type="entry name" value="HTH_animal"/>
    <property type="match status" value="1"/>
</dbReference>
<name>A0A0K8SK72_LYGHE</name>
<protein>
    <recommendedName>
        <fullName evidence="1">Helix-turn-helix domain-containing protein</fullName>
    </recommendedName>
</protein>
<dbReference type="EMBL" id="GBRD01012330">
    <property type="protein sequence ID" value="JAG53494.1"/>
    <property type="molecule type" value="Transcribed_RNA"/>
</dbReference>
<organism evidence="2">
    <name type="scientific">Lygus hesperus</name>
    <name type="common">Western plant bug</name>
    <dbReference type="NCBI Taxonomy" id="30085"/>
    <lineage>
        <taxon>Eukaryota</taxon>
        <taxon>Metazoa</taxon>
        <taxon>Ecdysozoa</taxon>
        <taxon>Arthropoda</taxon>
        <taxon>Hexapoda</taxon>
        <taxon>Insecta</taxon>
        <taxon>Pterygota</taxon>
        <taxon>Neoptera</taxon>
        <taxon>Paraneoptera</taxon>
        <taxon>Hemiptera</taxon>
        <taxon>Heteroptera</taxon>
        <taxon>Panheteroptera</taxon>
        <taxon>Cimicomorpha</taxon>
        <taxon>Miridae</taxon>
        <taxon>Mirini</taxon>
        <taxon>Lygus</taxon>
    </lineage>
</organism>
<dbReference type="AlphaFoldDB" id="A0A0K8SK72"/>
<dbReference type="InterPro" id="IPR058912">
    <property type="entry name" value="HTH_animal"/>
</dbReference>
<feature type="domain" description="Helix-turn-helix" evidence="1">
    <location>
        <begin position="24"/>
        <end position="83"/>
    </location>
</feature>
<sequence length="309" mass="35514">MWILLFRRNNLEPRVHIKRTNPQQYLSYESCHPPHTKRSIPRSLSVRGNRICGDRTDRAAFNNSLHQRLRERGYPPRVLQRRIVPAHVDHHPPQQRRSPDRVYLTTLYFPGVHRVHRLMKDLHPILMNNAQTREIFAMQPGISYRRPNNVGNILSRREGRVTSDAPGERGLHPCNRRRCQSCGLVLEDDTFSSPHNPNLYSVVGSANCTSTNCVYELLCRHCEGFYVGKATTPLHLRINNHRASVRLNSELPAGRHAFEAHQASFNDCYQVRILKCLPPSTPDPKVVESEDAHIWVLGANRPPGLNTYT</sequence>
<evidence type="ECO:0000313" key="2">
    <source>
        <dbReference type="EMBL" id="JAG53494.1"/>
    </source>
</evidence>
<dbReference type="PANTHER" id="PTHR21301:SF10">
    <property type="entry name" value="REVERSE TRANSCRIPTASE DOMAIN-CONTAINING PROTEIN"/>
    <property type="match status" value="1"/>
</dbReference>